<evidence type="ECO:0000313" key="3">
    <source>
        <dbReference type="Proteomes" id="UP000829685"/>
    </source>
</evidence>
<proteinExistence type="predicted"/>
<dbReference type="Proteomes" id="UP000829685">
    <property type="component" value="Unassembled WGS sequence"/>
</dbReference>
<feature type="chain" id="PRO_5040337232" evidence="1">
    <location>
        <begin position="19"/>
        <end position="202"/>
    </location>
</feature>
<sequence length="202" mass="22043">MHYHQSLSLAIFVAAAVAVTLPQNAANGLWILGRDENGNTKAALLDTNPELFGYEGGSGRAAWPWRKVQDEPHLSPSATLIPEPDTATTTTDTVVPRASGRCGSNNIDSESYYQAWDRMWNYCNTDGALPAYQHLASQQGTAIVYICARGHPSSCTGRNMSIDLQWVQDECLAQSGWVYNDVLNQGGPSNKYGREITGVEFC</sequence>
<protein>
    <submittedName>
        <fullName evidence="2">Uncharacterized protein</fullName>
    </submittedName>
</protein>
<reference evidence="2" key="1">
    <citation type="submission" date="2021-03" db="EMBL/GenBank/DDBJ databases">
        <title>Revisited historic fungal species revealed as producer of novel bioactive compounds through whole genome sequencing and comparative genomics.</title>
        <authorList>
            <person name="Vignolle G.A."/>
            <person name="Hochenegger N."/>
            <person name="Mach R.L."/>
            <person name="Mach-Aigner A.R."/>
            <person name="Javad Rahimi M."/>
            <person name="Salim K.A."/>
            <person name="Chan C.M."/>
            <person name="Lim L.B.L."/>
            <person name="Cai F."/>
            <person name="Druzhinina I.S."/>
            <person name="U'Ren J.M."/>
            <person name="Derntl C."/>
        </authorList>
    </citation>
    <scope>NUCLEOTIDE SEQUENCE</scope>
    <source>
        <strain evidence="2">TUCIM 5799</strain>
    </source>
</reference>
<evidence type="ECO:0000256" key="1">
    <source>
        <dbReference type="SAM" id="SignalP"/>
    </source>
</evidence>
<gene>
    <name evidence="2" type="ORF">JX265_005619</name>
</gene>
<name>A0A9P9WND4_9PEZI</name>
<keyword evidence="3" id="KW-1185">Reference proteome</keyword>
<keyword evidence="1" id="KW-0732">Signal</keyword>
<evidence type="ECO:0000313" key="2">
    <source>
        <dbReference type="EMBL" id="KAI1871633.1"/>
    </source>
</evidence>
<dbReference type="EMBL" id="JAFIMR010000012">
    <property type="protein sequence ID" value="KAI1871633.1"/>
    <property type="molecule type" value="Genomic_DNA"/>
</dbReference>
<comment type="caution">
    <text evidence="2">The sequence shown here is derived from an EMBL/GenBank/DDBJ whole genome shotgun (WGS) entry which is preliminary data.</text>
</comment>
<dbReference type="AlphaFoldDB" id="A0A9P9WND4"/>
<accession>A0A9P9WND4</accession>
<organism evidence="2 3">
    <name type="scientific">Neoarthrinium moseri</name>
    <dbReference type="NCBI Taxonomy" id="1658444"/>
    <lineage>
        <taxon>Eukaryota</taxon>
        <taxon>Fungi</taxon>
        <taxon>Dikarya</taxon>
        <taxon>Ascomycota</taxon>
        <taxon>Pezizomycotina</taxon>
        <taxon>Sordariomycetes</taxon>
        <taxon>Xylariomycetidae</taxon>
        <taxon>Amphisphaeriales</taxon>
        <taxon>Apiosporaceae</taxon>
        <taxon>Neoarthrinium</taxon>
    </lineage>
</organism>
<feature type="signal peptide" evidence="1">
    <location>
        <begin position="1"/>
        <end position="18"/>
    </location>
</feature>